<feature type="domain" description="MADF" evidence="1">
    <location>
        <begin position="16"/>
        <end position="115"/>
    </location>
</feature>
<evidence type="ECO:0000259" key="1">
    <source>
        <dbReference type="PROSITE" id="PS51029"/>
    </source>
</evidence>
<organism evidence="2">
    <name type="scientific">Lygus hesperus</name>
    <name type="common">Western plant bug</name>
    <dbReference type="NCBI Taxonomy" id="30085"/>
    <lineage>
        <taxon>Eukaryota</taxon>
        <taxon>Metazoa</taxon>
        <taxon>Ecdysozoa</taxon>
        <taxon>Arthropoda</taxon>
        <taxon>Hexapoda</taxon>
        <taxon>Insecta</taxon>
        <taxon>Pterygota</taxon>
        <taxon>Neoptera</taxon>
        <taxon>Paraneoptera</taxon>
        <taxon>Hemiptera</taxon>
        <taxon>Heteroptera</taxon>
        <taxon>Panheteroptera</taxon>
        <taxon>Cimicomorpha</taxon>
        <taxon>Miridae</taxon>
        <taxon>Mirini</taxon>
        <taxon>Lygus</taxon>
    </lineage>
</organism>
<protein>
    <submittedName>
        <fullName evidence="2">Transcription factor Adf-1</fullName>
    </submittedName>
</protein>
<dbReference type="SMART" id="SM00595">
    <property type="entry name" value="MADF"/>
    <property type="match status" value="1"/>
</dbReference>
<reference evidence="2" key="1">
    <citation type="journal article" date="2014" name="PLoS ONE">
        <title>Transcriptome-Based Identification of ABC Transporters in the Western Tarnished Plant Bug Lygus hesperus.</title>
        <authorList>
            <person name="Hull J.J."/>
            <person name="Chaney K."/>
            <person name="Geib S.M."/>
            <person name="Fabrick J.A."/>
            <person name="Brent C.S."/>
            <person name="Walsh D."/>
            <person name="Lavine L.C."/>
        </authorList>
    </citation>
    <scope>NUCLEOTIDE SEQUENCE</scope>
</reference>
<dbReference type="InterPro" id="IPR039353">
    <property type="entry name" value="TF_Adf1"/>
</dbReference>
<gene>
    <name evidence="2" type="primary">Adf1_53</name>
    <name evidence="2" type="ORF">CM83_180</name>
</gene>
<dbReference type="PROSITE" id="PS51029">
    <property type="entry name" value="MADF"/>
    <property type="match status" value="1"/>
</dbReference>
<evidence type="ECO:0000313" key="2">
    <source>
        <dbReference type="EMBL" id="JAG31093.1"/>
    </source>
</evidence>
<feature type="non-terminal residue" evidence="2">
    <location>
        <position position="168"/>
    </location>
</feature>
<sequence length="168" mass="19789">MERLFPIFNVDSRVTLLIEEVKARPAIWDISCQDYNDRVKRNQAWIEVAQEFEPDFDELKPSKREAIVKELCRRWKNLRQCYKRENDRQRIAGSRDKKTQYVHFDALSFLAPVFVSNQSLSTGEGVVDPLQDETDVTQMDDQSFLEFNPDEEEERVSIVEVKVEPMSN</sequence>
<name>A0A0A9YJ36_LYGHE</name>
<dbReference type="EMBL" id="GBHO01012511">
    <property type="protein sequence ID" value="JAG31093.1"/>
    <property type="molecule type" value="Transcribed_RNA"/>
</dbReference>
<dbReference type="InterPro" id="IPR006578">
    <property type="entry name" value="MADF-dom"/>
</dbReference>
<dbReference type="PANTHER" id="PTHR12243">
    <property type="entry name" value="MADF DOMAIN TRANSCRIPTION FACTOR"/>
    <property type="match status" value="1"/>
</dbReference>
<dbReference type="AlphaFoldDB" id="A0A0A9YJ36"/>
<dbReference type="PANTHER" id="PTHR12243:SF67">
    <property type="entry name" value="COREPRESSOR OF PANGOLIN, ISOFORM A-RELATED"/>
    <property type="match status" value="1"/>
</dbReference>
<accession>A0A0A9YJ36</accession>
<proteinExistence type="predicted"/>
<dbReference type="Pfam" id="PF10545">
    <property type="entry name" value="MADF_DNA_bdg"/>
    <property type="match status" value="1"/>
</dbReference>
<reference evidence="2" key="2">
    <citation type="submission" date="2014-07" db="EMBL/GenBank/DDBJ databases">
        <authorList>
            <person name="Hull J."/>
        </authorList>
    </citation>
    <scope>NUCLEOTIDE SEQUENCE</scope>
</reference>